<evidence type="ECO:0000313" key="1">
    <source>
        <dbReference type="EMBL" id="RPA76252.1"/>
    </source>
</evidence>
<evidence type="ECO:0000313" key="2">
    <source>
        <dbReference type="Proteomes" id="UP000275078"/>
    </source>
</evidence>
<protein>
    <submittedName>
        <fullName evidence="1">Uncharacterized protein</fullName>
    </submittedName>
</protein>
<name>A0A3N4HQZ2_ASCIM</name>
<proteinExistence type="predicted"/>
<dbReference type="EMBL" id="ML119748">
    <property type="protein sequence ID" value="RPA76252.1"/>
    <property type="molecule type" value="Genomic_DNA"/>
</dbReference>
<organism evidence="1 2">
    <name type="scientific">Ascobolus immersus RN42</name>
    <dbReference type="NCBI Taxonomy" id="1160509"/>
    <lineage>
        <taxon>Eukaryota</taxon>
        <taxon>Fungi</taxon>
        <taxon>Dikarya</taxon>
        <taxon>Ascomycota</taxon>
        <taxon>Pezizomycotina</taxon>
        <taxon>Pezizomycetes</taxon>
        <taxon>Pezizales</taxon>
        <taxon>Ascobolaceae</taxon>
        <taxon>Ascobolus</taxon>
    </lineage>
</organism>
<gene>
    <name evidence="1" type="ORF">BJ508DRAFT_331324</name>
</gene>
<keyword evidence="2" id="KW-1185">Reference proteome</keyword>
<dbReference type="Proteomes" id="UP000275078">
    <property type="component" value="Unassembled WGS sequence"/>
</dbReference>
<sequence length="378" mass="43653">MVGQRAPGVSHWDDDDYGHKLPVFCGKRRLPAAYIHIDSANIQKMFGTNPDPEVPQHGLMAIRYKNYIDEHTAFGPDEEELYYQVDPEQLDDRAANGKTMGQLKKEAFKLCLIVTTEDDAFLHAVAKNILANRLRWDDKIIAEYIVKDALGIDVSHPHYNRCRYSAGKNRDTWQNRILDTAFDIALRIYTSDYGKIEIQPKYTYFTYDVKGDKKRWLVPPDLLQSRALNLVTAKKVFYPCMESIDETKLVKANGKPTAFGKCLMYKAFALVQFEMVYIIAKWTNKITGVYNKEAHNGHARDLSDYFPYLAEIDMEYLFKEEITGTTGTGEETTIEVARLYPMDRNKTYGKSRRKRKHFEMNIECDNKLKMSALNDDSD</sequence>
<accession>A0A3N4HQZ2</accession>
<dbReference type="AlphaFoldDB" id="A0A3N4HQZ2"/>
<reference evidence="1 2" key="1">
    <citation type="journal article" date="2018" name="Nat. Ecol. Evol.">
        <title>Pezizomycetes genomes reveal the molecular basis of ectomycorrhizal truffle lifestyle.</title>
        <authorList>
            <person name="Murat C."/>
            <person name="Payen T."/>
            <person name="Noel B."/>
            <person name="Kuo A."/>
            <person name="Morin E."/>
            <person name="Chen J."/>
            <person name="Kohler A."/>
            <person name="Krizsan K."/>
            <person name="Balestrini R."/>
            <person name="Da Silva C."/>
            <person name="Montanini B."/>
            <person name="Hainaut M."/>
            <person name="Levati E."/>
            <person name="Barry K.W."/>
            <person name="Belfiori B."/>
            <person name="Cichocki N."/>
            <person name="Clum A."/>
            <person name="Dockter R.B."/>
            <person name="Fauchery L."/>
            <person name="Guy J."/>
            <person name="Iotti M."/>
            <person name="Le Tacon F."/>
            <person name="Lindquist E.A."/>
            <person name="Lipzen A."/>
            <person name="Malagnac F."/>
            <person name="Mello A."/>
            <person name="Molinier V."/>
            <person name="Miyauchi S."/>
            <person name="Poulain J."/>
            <person name="Riccioni C."/>
            <person name="Rubini A."/>
            <person name="Sitrit Y."/>
            <person name="Splivallo R."/>
            <person name="Traeger S."/>
            <person name="Wang M."/>
            <person name="Zifcakova L."/>
            <person name="Wipf D."/>
            <person name="Zambonelli A."/>
            <person name="Paolocci F."/>
            <person name="Nowrousian M."/>
            <person name="Ottonello S."/>
            <person name="Baldrian P."/>
            <person name="Spatafora J.W."/>
            <person name="Henrissat B."/>
            <person name="Nagy L.G."/>
            <person name="Aury J.M."/>
            <person name="Wincker P."/>
            <person name="Grigoriev I.V."/>
            <person name="Bonfante P."/>
            <person name="Martin F.M."/>
        </authorList>
    </citation>
    <scope>NUCLEOTIDE SEQUENCE [LARGE SCALE GENOMIC DNA]</scope>
    <source>
        <strain evidence="1 2">RN42</strain>
    </source>
</reference>